<feature type="chain" id="PRO_5039329447" description="Peptidase S1 domain-containing protein" evidence="6">
    <location>
        <begin position="33"/>
        <end position="599"/>
    </location>
</feature>
<dbReference type="Gene3D" id="2.130.10.130">
    <property type="entry name" value="Integrin alpha, N-terminal"/>
    <property type="match status" value="1"/>
</dbReference>
<dbReference type="InterPro" id="IPR001314">
    <property type="entry name" value="Peptidase_S1A"/>
</dbReference>
<dbReference type="SMART" id="SM00020">
    <property type="entry name" value="Tryp_SPc"/>
    <property type="match status" value="1"/>
</dbReference>
<dbReference type="Pfam" id="PF13517">
    <property type="entry name" value="FG-GAP_3"/>
    <property type="match status" value="1"/>
</dbReference>
<dbReference type="GO" id="GO:0006508">
    <property type="term" value="P:proteolysis"/>
    <property type="evidence" value="ECO:0007669"/>
    <property type="project" value="UniProtKB-KW"/>
</dbReference>
<proteinExistence type="inferred from homology"/>
<dbReference type="PRINTS" id="PR00722">
    <property type="entry name" value="CHYMOTRYPSIN"/>
</dbReference>
<organism evidence="8 9">
    <name type="scientific">Planotetraspora kaengkrachanensis</name>
    <dbReference type="NCBI Taxonomy" id="575193"/>
    <lineage>
        <taxon>Bacteria</taxon>
        <taxon>Bacillati</taxon>
        <taxon>Actinomycetota</taxon>
        <taxon>Actinomycetes</taxon>
        <taxon>Streptosporangiales</taxon>
        <taxon>Streptosporangiaceae</taxon>
        <taxon>Planotetraspora</taxon>
    </lineage>
</organism>
<evidence type="ECO:0000259" key="7">
    <source>
        <dbReference type="PROSITE" id="PS50240"/>
    </source>
</evidence>
<feature type="signal peptide" evidence="6">
    <location>
        <begin position="1"/>
        <end position="32"/>
    </location>
</feature>
<evidence type="ECO:0000313" key="9">
    <source>
        <dbReference type="Proteomes" id="UP000630097"/>
    </source>
</evidence>
<protein>
    <recommendedName>
        <fullName evidence="7">Peptidase S1 domain-containing protein</fullName>
    </recommendedName>
</protein>
<sequence length="599" mass="62891">MNPAQPGGRRTGISRALSAAILALGLVGTGVATTVTATSANASAPVTDTPKEAKARTQQVRAEAEKRGITRKSVRQGTATSSTQESSALGTPAPRPQIVGGSATTISAAPYVVQLWYQDANRPDYVLFYCAGTLIAPNKVLTAAHCVSGLDWVHKGEVDGGVSTLSATNYKWALVKRQWVNPSYNKNTLDNDIAILTLDRPMPLSVAPIAMGSDAALYKAGTKATVFGWGTTTSAPAGPSNVLKKATLPIQADSTCDAALRDPEAGDQFVNGHMICAGPPGTGTDSTTTSTCPGDSGGPLLVSGKVVGIVSWGVGIKDPATGEWIKNCGVKGTYPVFTRVNTYAGIARARTYDTDYTGDGNADVFARATKGGTARVYKGKTLATYSSVGSGYGSWNKMLQTDLNRDGLNDYIVRTTAGNLYWRHKSGSKTVNTKISSSYKTVKQIITPGDVTGDLKPDLMSVTSKGYLYVYGGKGNGTFVGAKRLSTGWLAYAQVIGHGDYTGDGRPDLIGRTSKGAVYVHPGNSKGTFFMGTRKLVSSTKFKTAKYFLSPGDVDGDGKSDIVTVLGNGYMYLYKGDGKGNFAGALRVRTGLKPYNLFG</sequence>
<keyword evidence="3" id="KW-1015">Disulfide bond</keyword>
<dbReference type="PROSITE" id="PS50240">
    <property type="entry name" value="TRYPSIN_DOM"/>
    <property type="match status" value="1"/>
</dbReference>
<keyword evidence="9" id="KW-1185">Reference proteome</keyword>
<dbReference type="PANTHER" id="PTHR24276">
    <property type="entry name" value="POLYSERASE-RELATED"/>
    <property type="match status" value="1"/>
</dbReference>
<dbReference type="InterPro" id="IPR033116">
    <property type="entry name" value="TRYPSIN_SER"/>
</dbReference>
<dbReference type="Proteomes" id="UP000630097">
    <property type="component" value="Unassembled WGS sequence"/>
</dbReference>
<dbReference type="CDD" id="cd00190">
    <property type="entry name" value="Tryp_SPc"/>
    <property type="match status" value="1"/>
</dbReference>
<keyword evidence="4" id="KW-0645">Protease</keyword>
<feature type="compositionally biased region" description="Polar residues" evidence="5">
    <location>
        <begin position="75"/>
        <end position="89"/>
    </location>
</feature>
<dbReference type="InterPro" id="IPR009003">
    <property type="entry name" value="Peptidase_S1_PA"/>
</dbReference>
<dbReference type="PROSITE" id="PS00134">
    <property type="entry name" value="TRYPSIN_HIS"/>
    <property type="match status" value="1"/>
</dbReference>
<evidence type="ECO:0000256" key="2">
    <source>
        <dbReference type="ARBA" id="ARBA00022729"/>
    </source>
</evidence>
<dbReference type="InterPro" id="IPR050430">
    <property type="entry name" value="Peptidase_S1"/>
</dbReference>
<evidence type="ECO:0000256" key="4">
    <source>
        <dbReference type="RuleBase" id="RU363034"/>
    </source>
</evidence>
<dbReference type="PROSITE" id="PS00135">
    <property type="entry name" value="TRYPSIN_SER"/>
    <property type="match status" value="1"/>
</dbReference>
<keyword evidence="4" id="KW-0720">Serine protease</keyword>
<evidence type="ECO:0000256" key="5">
    <source>
        <dbReference type="SAM" id="MobiDB-lite"/>
    </source>
</evidence>
<keyword evidence="2 6" id="KW-0732">Signal</keyword>
<keyword evidence="4" id="KW-0378">Hydrolase</keyword>
<comment type="similarity">
    <text evidence="1">Belongs to the peptidase S1 family.</text>
</comment>
<dbReference type="PANTHER" id="PTHR24276:SF98">
    <property type="entry name" value="FI18310P1-RELATED"/>
    <property type="match status" value="1"/>
</dbReference>
<dbReference type="SUPFAM" id="SSF50494">
    <property type="entry name" value="Trypsin-like serine proteases"/>
    <property type="match status" value="1"/>
</dbReference>
<evidence type="ECO:0000256" key="6">
    <source>
        <dbReference type="SAM" id="SignalP"/>
    </source>
</evidence>
<feature type="domain" description="Peptidase S1" evidence="7">
    <location>
        <begin position="98"/>
        <end position="401"/>
    </location>
</feature>
<dbReference type="Pfam" id="PF00089">
    <property type="entry name" value="Trypsin"/>
    <property type="match status" value="1"/>
</dbReference>
<evidence type="ECO:0000313" key="8">
    <source>
        <dbReference type="EMBL" id="GIG78513.1"/>
    </source>
</evidence>
<dbReference type="Gene3D" id="2.40.10.10">
    <property type="entry name" value="Trypsin-like serine proteases"/>
    <property type="match status" value="1"/>
</dbReference>
<dbReference type="GO" id="GO:0004252">
    <property type="term" value="F:serine-type endopeptidase activity"/>
    <property type="evidence" value="ECO:0007669"/>
    <property type="project" value="InterPro"/>
</dbReference>
<evidence type="ECO:0000256" key="3">
    <source>
        <dbReference type="ARBA" id="ARBA00023157"/>
    </source>
</evidence>
<comment type="caution">
    <text evidence="8">The sequence shown here is derived from an EMBL/GenBank/DDBJ whole genome shotgun (WGS) entry which is preliminary data.</text>
</comment>
<dbReference type="AlphaFoldDB" id="A0A8J3PS23"/>
<reference evidence="8 9" key="1">
    <citation type="submission" date="2021-01" db="EMBL/GenBank/DDBJ databases">
        <title>Whole genome shotgun sequence of Planotetraspora kaengkrachanensis NBRC 104272.</title>
        <authorList>
            <person name="Komaki H."/>
            <person name="Tamura T."/>
        </authorList>
    </citation>
    <scope>NUCLEOTIDE SEQUENCE [LARGE SCALE GENOMIC DNA]</scope>
    <source>
        <strain evidence="8 9">NBRC 104272</strain>
    </source>
</reference>
<gene>
    <name evidence="8" type="ORF">Pka01_16400</name>
</gene>
<dbReference type="InterPro" id="IPR001254">
    <property type="entry name" value="Trypsin_dom"/>
</dbReference>
<name>A0A8J3PS23_9ACTN</name>
<evidence type="ECO:0000256" key="1">
    <source>
        <dbReference type="ARBA" id="ARBA00007664"/>
    </source>
</evidence>
<dbReference type="SUPFAM" id="SSF69318">
    <property type="entry name" value="Integrin alpha N-terminal domain"/>
    <property type="match status" value="1"/>
</dbReference>
<accession>A0A8J3PS23</accession>
<dbReference type="InterPro" id="IPR043504">
    <property type="entry name" value="Peptidase_S1_PA_chymotrypsin"/>
</dbReference>
<feature type="region of interest" description="Disordered" evidence="5">
    <location>
        <begin position="61"/>
        <end position="96"/>
    </location>
</feature>
<dbReference type="InterPro" id="IPR018114">
    <property type="entry name" value="TRYPSIN_HIS"/>
</dbReference>
<dbReference type="EMBL" id="BONV01000004">
    <property type="protein sequence ID" value="GIG78513.1"/>
    <property type="molecule type" value="Genomic_DNA"/>
</dbReference>
<dbReference type="InterPro" id="IPR013517">
    <property type="entry name" value="FG-GAP"/>
</dbReference>
<dbReference type="InterPro" id="IPR028994">
    <property type="entry name" value="Integrin_alpha_N"/>
</dbReference>